<accession>A0A0M9VIY5</accession>
<dbReference type="SUPFAM" id="SSF51695">
    <property type="entry name" value="PLC-like phosphodiesterases"/>
    <property type="match status" value="1"/>
</dbReference>
<dbReference type="PROSITE" id="PS51704">
    <property type="entry name" value="GP_PDE"/>
    <property type="match status" value="1"/>
</dbReference>
<protein>
    <submittedName>
        <fullName evidence="3">Glycerophosphodiester phosphodiesterase</fullName>
    </submittedName>
</protein>
<feature type="chain" id="PRO_5005839023" evidence="1">
    <location>
        <begin position="21"/>
        <end position="258"/>
    </location>
</feature>
<feature type="domain" description="GP-PDE" evidence="2">
    <location>
        <begin position="25"/>
        <end position="254"/>
    </location>
</feature>
<gene>
    <name evidence="3" type="ORF">AM493_14640</name>
</gene>
<evidence type="ECO:0000313" key="3">
    <source>
        <dbReference type="EMBL" id="KOS07139.1"/>
    </source>
</evidence>
<dbReference type="GO" id="GO:0006629">
    <property type="term" value="P:lipid metabolic process"/>
    <property type="evidence" value="ECO:0007669"/>
    <property type="project" value="InterPro"/>
</dbReference>
<evidence type="ECO:0000256" key="1">
    <source>
        <dbReference type="SAM" id="SignalP"/>
    </source>
</evidence>
<dbReference type="Gene3D" id="3.20.20.190">
    <property type="entry name" value="Phosphatidylinositol (PI) phosphodiesterase"/>
    <property type="match status" value="1"/>
</dbReference>
<evidence type="ECO:0000259" key="2">
    <source>
        <dbReference type="PROSITE" id="PS51704"/>
    </source>
</evidence>
<dbReference type="OrthoDB" id="9809583at2"/>
<feature type="signal peptide" evidence="1">
    <location>
        <begin position="1"/>
        <end position="20"/>
    </location>
</feature>
<dbReference type="GO" id="GO:0008081">
    <property type="term" value="F:phosphoric diester hydrolase activity"/>
    <property type="evidence" value="ECO:0007669"/>
    <property type="project" value="InterPro"/>
</dbReference>
<dbReference type="Pfam" id="PF03009">
    <property type="entry name" value="GDPD"/>
    <property type="match status" value="1"/>
</dbReference>
<dbReference type="RefSeq" id="WP_054408779.1">
    <property type="nucleotide sequence ID" value="NZ_FOYA01000018.1"/>
</dbReference>
<dbReference type="PANTHER" id="PTHR46211:SF1">
    <property type="entry name" value="GLYCEROPHOSPHODIESTER PHOSPHODIESTERASE, CYTOPLASMIC"/>
    <property type="match status" value="1"/>
</dbReference>
<dbReference type="EMBL" id="LIYD01000005">
    <property type="protein sequence ID" value="KOS07139.1"/>
    <property type="molecule type" value="Genomic_DNA"/>
</dbReference>
<keyword evidence="4" id="KW-1185">Reference proteome</keyword>
<dbReference type="PATRIC" id="fig|1202724.3.peg.3040"/>
<dbReference type="Proteomes" id="UP000037755">
    <property type="component" value="Unassembled WGS sequence"/>
</dbReference>
<name>A0A0M9VIY5_9FLAO</name>
<sequence length="258" mass="29027">MKKLLLSLSLSLLLSVTALAQFNKNIVIAHRGAWKTTHLPENSIASLNHAIALGCHATEFDVHMTADSILVVNHDHEFYGLDIEKSTYAQLLEKKHPNGEAIPTLEAYLREGMKQKKTKLIVEVKTSQISEAHALTVAEKAHAIVTQLKAEKWVEYICFSWEVGKRLHQLDKKAKIAYLEGDKTPAEAKAAGYTGLDYHFSVYSKNPTWIAEAHKLGLTVNAWTVNTRADMQTLINHDVEYITTNEPELLFEVLKEKE</sequence>
<dbReference type="InterPro" id="IPR017946">
    <property type="entry name" value="PLC-like_Pdiesterase_TIM-brl"/>
</dbReference>
<dbReference type="AlphaFoldDB" id="A0A0M9VIY5"/>
<organism evidence="3 4">
    <name type="scientific">Flavobacterium akiainvivens</name>
    <dbReference type="NCBI Taxonomy" id="1202724"/>
    <lineage>
        <taxon>Bacteria</taxon>
        <taxon>Pseudomonadati</taxon>
        <taxon>Bacteroidota</taxon>
        <taxon>Flavobacteriia</taxon>
        <taxon>Flavobacteriales</taxon>
        <taxon>Flavobacteriaceae</taxon>
        <taxon>Flavobacterium</taxon>
    </lineage>
</organism>
<evidence type="ECO:0000313" key="4">
    <source>
        <dbReference type="Proteomes" id="UP000037755"/>
    </source>
</evidence>
<dbReference type="STRING" id="1202724.AM493_14640"/>
<dbReference type="PANTHER" id="PTHR46211">
    <property type="entry name" value="GLYCEROPHOSPHORYL DIESTER PHOSPHODIESTERASE"/>
    <property type="match status" value="1"/>
</dbReference>
<comment type="caution">
    <text evidence="3">The sequence shown here is derived from an EMBL/GenBank/DDBJ whole genome shotgun (WGS) entry which is preliminary data.</text>
</comment>
<keyword evidence="1" id="KW-0732">Signal</keyword>
<reference evidence="3 4" key="1">
    <citation type="submission" date="2015-08" db="EMBL/GenBank/DDBJ databases">
        <title>Whole genome sequence of Flavobacterium akiainvivens IK-1T, from decaying Wikstroemia oahuensis, an endemic Hawaiian shrub.</title>
        <authorList>
            <person name="Wan X."/>
            <person name="Hou S."/>
            <person name="Saito J."/>
            <person name="Donachie S."/>
        </authorList>
    </citation>
    <scope>NUCLEOTIDE SEQUENCE [LARGE SCALE GENOMIC DNA]</scope>
    <source>
        <strain evidence="3 4">IK-1</strain>
    </source>
</reference>
<proteinExistence type="predicted"/>
<dbReference type="InterPro" id="IPR030395">
    <property type="entry name" value="GP_PDE_dom"/>
</dbReference>